<keyword evidence="2" id="KW-0805">Transcription regulation</keyword>
<organism evidence="4">
    <name type="scientific">hydrothermal vent metagenome</name>
    <dbReference type="NCBI Taxonomy" id="652676"/>
    <lineage>
        <taxon>unclassified sequences</taxon>
        <taxon>metagenomes</taxon>
        <taxon>ecological metagenomes</taxon>
    </lineage>
</organism>
<evidence type="ECO:0000256" key="1">
    <source>
        <dbReference type="ARBA" id="ARBA00022491"/>
    </source>
</evidence>
<dbReference type="EMBL" id="UOFD01000079">
    <property type="protein sequence ID" value="VAW54618.1"/>
    <property type="molecule type" value="Genomic_DNA"/>
</dbReference>
<dbReference type="Gene3D" id="2.30.30.110">
    <property type="match status" value="1"/>
</dbReference>
<reference evidence="4" key="1">
    <citation type="submission" date="2018-06" db="EMBL/GenBank/DDBJ databases">
        <authorList>
            <person name="Zhirakovskaya E."/>
        </authorList>
    </citation>
    <scope>NUCLEOTIDE SEQUENCE</scope>
</reference>
<keyword evidence="3" id="KW-0804">Transcription</keyword>
<dbReference type="SUPFAM" id="SSF50118">
    <property type="entry name" value="Cell growth inhibitor/plasmid maintenance toxic component"/>
    <property type="match status" value="1"/>
</dbReference>
<dbReference type="Pfam" id="PF01845">
    <property type="entry name" value="CcdB"/>
    <property type="match status" value="1"/>
</dbReference>
<evidence type="ECO:0008006" key="5">
    <source>
        <dbReference type="Google" id="ProtNLM"/>
    </source>
</evidence>
<gene>
    <name evidence="4" type="ORF">MNBD_GAMMA06-498</name>
</gene>
<dbReference type="GO" id="GO:0006276">
    <property type="term" value="P:plasmid maintenance"/>
    <property type="evidence" value="ECO:0007669"/>
    <property type="project" value="InterPro"/>
</dbReference>
<evidence type="ECO:0000313" key="4">
    <source>
        <dbReference type="EMBL" id="VAW54618.1"/>
    </source>
</evidence>
<accession>A0A3B0WF31</accession>
<keyword evidence="1" id="KW-0678">Repressor</keyword>
<evidence type="ECO:0000256" key="3">
    <source>
        <dbReference type="ARBA" id="ARBA00023163"/>
    </source>
</evidence>
<dbReference type="InterPro" id="IPR002712">
    <property type="entry name" value="CcdB"/>
</dbReference>
<name>A0A3B0WF31_9ZZZZ</name>
<sequence length="105" mass="12004">MEQFTLYKNENENSKKAYPYFVDVQSDLLEELNSRIVIPLSSQKTLNNINAKKLCPVIEINEGIFVLLTHQMTSVPRSALKKKITTLEQYKYDILGAIDLLLTGI</sequence>
<protein>
    <recommendedName>
        <fullName evidence="5">CcdB</fullName>
    </recommendedName>
</protein>
<evidence type="ECO:0000256" key="2">
    <source>
        <dbReference type="ARBA" id="ARBA00023015"/>
    </source>
</evidence>
<dbReference type="InterPro" id="IPR011067">
    <property type="entry name" value="Plasmid_toxin/cell-grow_inhib"/>
</dbReference>
<dbReference type="GO" id="GO:0008657">
    <property type="term" value="F:DNA topoisomerase type II (double strand cut, ATP-hydrolyzing) inhibitor activity"/>
    <property type="evidence" value="ECO:0007669"/>
    <property type="project" value="InterPro"/>
</dbReference>
<proteinExistence type="predicted"/>
<dbReference type="AlphaFoldDB" id="A0A3B0WF31"/>